<dbReference type="RefSeq" id="WP_135945014.1">
    <property type="nucleotide sequence ID" value="NZ_BMEI01000002.1"/>
</dbReference>
<reference evidence="7 8" key="1">
    <citation type="journal article" date="2013" name="Int. J. Syst. Evol. Microbiol.">
        <title>Marinicauda pacifica gen. nov., sp. nov., a prosthecate alphaproteobacterium of the family Hyphomonadaceae isolated from deep seawater.</title>
        <authorList>
            <person name="Zhang X.Y."/>
            <person name="Li G.W."/>
            <person name="Wang C.S."/>
            <person name="Zhang Y.J."/>
            <person name="Xu X.W."/>
            <person name="Li H."/>
            <person name="Liu A."/>
            <person name="Liu C."/>
            <person name="Xie B.B."/>
            <person name="Qin Q.L."/>
            <person name="Xu Z."/>
            <person name="Chen X.L."/>
            <person name="Zhou B.C."/>
            <person name="Zhang Y.Z."/>
        </authorList>
    </citation>
    <scope>NUCLEOTIDE SEQUENCE [LARGE SCALE GENOMIC DNA]</scope>
    <source>
        <strain evidence="7 8">P-1 km-3</strain>
    </source>
</reference>
<dbReference type="InterPro" id="IPR036388">
    <property type="entry name" value="WH-like_DNA-bd_sf"/>
</dbReference>
<dbReference type="PANTHER" id="PTHR33164:SF5">
    <property type="entry name" value="ORGANIC HYDROPEROXIDE RESISTANCE TRANSCRIPTIONAL REGULATOR"/>
    <property type="match status" value="1"/>
</dbReference>
<dbReference type="Proteomes" id="UP000305451">
    <property type="component" value="Unassembled WGS sequence"/>
</dbReference>
<dbReference type="PRINTS" id="PR00598">
    <property type="entry name" value="HTHMARR"/>
</dbReference>
<keyword evidence="5" id="KW-0804">Transcription</keyword>
<gene>
    <name evidence="7" type="ORF">E5162_09590</name>
</gene>
<dbReference type="PANTHER" id="PTHR33164">
    <property type="entry name" value="TRANSCRIPTIONAL REGULATOR, MARR FAMILY"/>
    <property type="match status" value="1"/>
</dbReference>
<dbReference type="Gene3D" id="1.10.10.10">
    <property type="entry name" value="Winged helix-like DNA-binding domain superfamily/Winged helix DNA-binding domain"/>
    <property type="match status" value="1"/>
</dbReference>
<dbReference type="GO" id="GO:0005737">
    <property type="term" value="C:cytoplasm"/>
    <property type="evidence" value="ECO:0007669"/>
    <property type="project" value="UniProtKB-SubCell"/>
</dbReference>
<evidence type="ECO:0000259" key="6">
    <source>
        <dbReference type="PROSITE" id="PS50995"/>
    </source>
</evidence>
<accession>A0A4S2HCV2</accession>
<evidence type="ECO:0000256" key="4">
    <source>
        <dbReference type="ARBA" id="ARBA00023125"/>
    </source>
</evidence>
<evidence type="ECO:0000313" key="7">
    <source>
        <dbReference type="EMBL" id="TGY93292.1"/>
    </source>
</evidence>
<dbReference type="EMBL" id="SRXV01000002">
    <property type="protein sequence ID" value="TGY93292.1"/>
    <property type="molecule type" value="Genomic_DNA"/>
</dbReference>
<comment type="subcellular location">
    <subcellularLocation>
        <location evidence="1">Cytoplasm</location>
    </subcellularLocation>
</comment>
<evidence type="ECO:0000256" key="2">
    <source>
        <dbReference type="ARBA" id="ARBA00022490"/>
    </source>
</evidence>
<dbReference type="Pfam" id="PF22381">
    <property type="entry name" value="Staph_reg_Sar_Rot"/>
    <property type="match status" value="1"/>
</dbReference>
<evidence type="ECO:0000256" key="5">
    <source>
        <dbReference type="ARBA" id="ARBA00023163"/>
    </source>
</evidence>
<evidence type="ECO:0000256" key="1">
    <source>
        <dbReference type="ARBA" id="ARBA00004496"/>
    </source>
</evidence>
<keyword evidence="2" id="KW-0963">Cytoplasm</keyword>
<dbReference type="GO" id="GO:0003677">
    <property type="term" value="F:DNA binding"/>
    <property type="evidence" value="ECO:0007669"/>
    <property type="project" value="UniProtKB-KW"/>
</dbReference>
<evidence type="ECO:0000313" key="8">
    <source>
        <dbReference type="Proteomes" id="UP000305451"/>
    </source>
</evidence>
<keyword evidence="3" id="KW-0805">Transcription regulation</keyword>
<name>A0A4S2HCV2_9PROT</name>
<dbReference type="GO" id="GO:0003700">
    <property type="term" value="F:DNA-binding transcription factor activity"/>
    <property type="evidence" value="ECO:0007669"/>
    <property type="project" value="InterPro"/>
</dbReference>
<dbReference type="InterPro" id="IPR039422">
    <property type="entry name" value="MarR/SlyA-like"/>
</dbReference>
<dbReference type="InterPro" id="IPR000835">
    <property type="entry name" value="HTH_MarR-typ"/>
</dbReference>
<dbReference type="PROSITE" id="PS50995">
    <property type="entry name" value="HTH_MARR_2"/>
    <property type="match status" value="1"/>
</dbReference>
<dbReference type="OrthoDB" id="9806864at2"/>
<dbReference type="GO" id="GO:0006950">
    <property type="term" value="P:response to stress"/>
    <property type="evidence" value="ECO:0007669"/>
    <property type="project" value="TreeGrafter"/>
</dbReference>
<proteinExistence type="predicted"/>
<dbReference type="SMART" id="SM00347">
    <property type="entry name" value="HTH_MARR"/>
    <property type="match status" value="1"/>
</dbReference>
<evidence type="ECO:0000256" key="3">
    <source>
        <dbReference type="ARBA" id="ARBA00023015"/>
    </source>
</evidence>
<feature type="domain" description="HTH marR-type" evidence="6">
    <location>
        <begin position="12"/>
        <end position="142"/>
    </location>
</feature>
<keyword evidence="8" id="KW-1185">Reference proteome</keyword>
<comment type="caution">
    <text evidence="7">The sequence shown here is derived from an EMBL/GenBank/DDBJ whole genome shotgun (WGS) entry which is preliminary data.</text>
</comment>
<dbReference type="AlphaFoldDB" id="A0A4S2HCV2"/>
<organism evidence="7 8">
    <name type="scientific">Marinicauda pacifica</name>
    <dbReference type="NCBI Taxonomy" id="1133559"/>
    <lineage>
        <taxon>Bacteria</taxon>
        <taxon>Pseudomonadati</taxon>
        <taxon>Pseudomonadota</taxon>
        <taxon>Alphaproteobacteria</taxon>
        <taxon>Maricaulales</taxon>
        <taxon>Maricaulaceae</taxon>
        <taxon>Marinicauda</taxon>
    </lineage>
</organism>
<dbReference type="InterPro" id="IPR055166">
    <property type="entry name" value="Transc_reg_Sar_Rot_HTH"/>
</dbReference>
<sequence>MSAPTGRPGTLDQQLCFAIYSANAAIHRMYRPHLSKLGLTYPQYITLLALWERDDVTVGELGKRLFLETNTLTPLLKRLEAVGHLTRTRDPRDERVVRVRLTQGGRALQGEASDALSCIHTLAEEAGTDLDVWIEALAALREQALEAAKAT</sequence>
<dbReference type="FunFam" id="1.10.10.10:FF:000163">
    <property type="entry name" value="MarR family transcriptional regulator"/>
    <property type="match status" value="1"/>
</dbReference>
<dbReference type="SUPFAM" id="SSF46785">
    <property type="entry name" value="Winged helix' DNA-binding domain"/>
    <property type="match status" value="1"/>
</dbReference>
<protein>
    <submittedName>
        <fullName evidence="7">MarR family transcriptional regulator</fullName>
    </submittedName>
</protein>
<dbReference type="InterPro" id="IPR036390">
    <property type="entry name" value="WH_DNA-bd_sf"/>
</dbReference>
<keyword evidence="4" id="KW-0238">DNA-binding</keyword>